<keyword evidence="4 7" id="KW-0479">Metal-binding</keyword>
<name>A0AA48KGT5_9RHOB</name>
<feature type="binding site" evidence="7">
    <location>
        <position position="122"/>
    </location>
    <ligand>
        <name>Zn(2+)</name>
        <dbReference type="ChEBI" id="CHEBI:29105"/>
        <label>2</label>
    </ligand>
</feature>
<comment type="subunit">
    <text evidence="3">Homodimer.</text>
</comment>
<dbReference type="InterPro" id="IPR036264">
    <property type="entry name" value="Bact_exopeptidase_dim_dom"/>
</dbReference>
<evidence type="ECO:0000256" key="7">
    <source>
        <dbReference type="PIRSR" id="PIRSR001235-1"/>
    </source>
</evidence>
<evidence type="ECO:0000313" key="10">
    <source>
        <dbReference type="Proteomes" id="UP001337723"/>
    </source>
</evidence>
<evidence type="ECO:0000256" key="3">
    <source>
        <dbReference type="ARBA" id="ARBA00011738"/>
    </source>
</evidence>
<dbReference type="PANTHER" id="PTHR32494:SF19">
    <property type="entry name" value="ALLANTOATE DEIMINASE-RELATED"/>
    <property type="match status" value="1"/>
</dbReference>
<keyword evidence="5 9" id="KW-0378">Hydrolase</keyword>
<feature type="binding site" evidence="7">
    <location>
        <position position="376"/>
    </location>
    <ligand>
        <name>Zn(2+)</name>
        <dbReference type="ChEBI" id="CHEBI:29105"/>
        <label>2</label>
    </ligand>
</feature>
<feature type="binding site" evidence="7">
    <location>
        <position position="181"/>
    </location>
    <ligand>
        <name>Zn(2+)</name>
        <dbReference type="ChEBI" id="CHEBI:29105"/>
        <label>1</label>
    </ligand>
</feature>
<evidence type="ECO:0000256" key="1">
    <source>
        <dbReference type="ARBA" id="ARBA00001936"/>
    </source>
</evidence>
<evidence type="ECO:0000259" key="8">
    <source>
        <dbReference type="Pfam" id="PF07687"/>
    </source>
</evidence>
<accession>A0AA48KGT5</accession>
<dbReference type="EMBL" id="AP027266">
    <property type="protein sequence ID" value="BDW83862.1"/>
    <property type="molecule type" value="Genomic_DNA"/>
</dbReference>
<comment type="similarity">
    <text evidence="2">Belongs to the peptidase M20 family.</text>
</comment>
<feature type="domain" description="Peptidase M20 dimerisation" evidence="8">
    <location>
        <begin position="200"/>
        <end position="304"/>
    </location>
</feature>
<sequence>MSRIPVDPARFLSDLHALRRFGGDASSKGVRRRALTEADIAARDWLAERIEEAGLEARIDPLGNVFGLAEGRSLLLGSHSDTQPEGGWLDGALGVIAALEVARAAKEAGGPPISVVSFEDEEGRFGALTGSSVWAGKLSLEAADRLVATDGTGFAQARAALGDRVGEFVDPARFSGFLEMHIEQGPVLHEAGEAIGVVTGIVGLRQVQVTVRGQQNHAGTTPMAHRKDAFTLAARIATALPERFANIVTPQSVWTIGHIVLHPGASSVVPGRAEFSLQWRDIDADRLDRMEAAIMGLLEDVAAESGCEVTSARLRHDLAPMPMDPSMQAALSAAAEAVAPGRWRAMPSGALHDASNLAGLMPVGMVFVPSIGGISHDFAEDTGEDDLVTGLQVLAEAAARLG</sequence>
<dbReference type="PIRSF" id="PIRSF001235">
    <property type="entry name" value="Amidase_carbamoylase"/>
    <property type="match status" value="1"/>
</dbReference>
<dbReference type="InterPro" id="IPR010158">
    <property type="entry name" value="Amidase_Cbmase"/>
</dbReference>
<dbReference type="InterPro" id="IPR002933">
    <property type="entry name" value="Peptidase_M20"/>
</dbReference>
<evidence type="ECO:0000256" key="5">
    <source>
        <dbReference type="ARBA" id="ARBA00022801"/>
    </source>
</evidence>
<dbReference type="Gene3D" id="3.30.70.360">
    <property type="match status" value="1"/>
</dbReference>
<dbReference type="CDD" id="cd03884">
    <property type="entry name" value="M20_bAS"/>
    <property type="match status" value="1"/>
</dbReference>
<dbReference type="KEGG" id="rmai:MACH21_00390"/>
<organism evidence="9 10">
    <name type="scientific">Roseicyclus marinus</name>
    <dbReference type="NCBI Taxonomy" id="2161673"/>
    <lineage>
        <taxon>Bacteria</taxon>
        <taxon>Pseudomonadati</taxon>
        <taxon>Pseudomonadota</taxon>
        <taxon>Alphaproteobacteria</taxon>
        <taxon>Rhodobacterales</taxon>
        <taxon>Roseobacteraceae</taxon>
        <taxon>Roseicyclus</taxon>
    </lineage>
</organism>
<dbReference type="GO" id="GO:0046872">
    <property type="term" value="F:metal ion binding"/>
    <property type="evidence" value="ECO:0007669"/>
    <property type="project" value="UniProtKB-KW"/>
</dbReference>
<dbReference type="Pfam" id="PF01546">
    <property type="entry name" value="Peptidase_M20"/>
    <property type="match status" value="1"/>
</dbReference>
<dbReference type="Gene3D" id="3.40.630.10">
    <property type="entry name" value="Zn peptidases"/>
    <property type="match status" value="1"/>
</dbReference>
<gene>
    <name evidence="9" type="ORF">MACH21_00390</name>
</gene>
<comment type="cofactor">
    <cofactor evidence="7">
        <name>Zn(2+)</name>
        <dbReference type="ChEBI" id="CHEBI:29105"/>
    </cofactor>
    <text evidence="7">Binds 2 Zn(2+) ions per subunit.</text>
</comment>
<keyword evidence="7" id="KW-0862">Zinc</keyword>
<keyword evidence="10" id="KW-1185">Reference proteome</keyword>
<dbReference type="NCBIfam" id="TIGR01879">
    <property type="entry name" value="hydantase"/>
    <property type="match status" value="1"/>
</dbReference>
<comment type="cofactor">
    <cofactor evidence="1">
        <name>Mn(2+)</name>
        <dbReference type="ChEBI" id="CHEBI:29035"/>
    </cofactor>
</comment>
<dbReference type="GO" id="GO:0016813">
    <property type="term" value="F:hydrolase activity, acting on carbon-nitrogen (but not peptide) bonds, in linear amidines"/>
    <property type="evidence" value="ECO:0007669"/>
    <property type="project" value="InterPro"/>
</dbReference>
<dbReference type="InterPro" id="IPR011650">
    <property type="entry name" value="Peptidase_M20_dimer"/>
</dbReference>
<evidence type="ECO:0000256" key="4">
    <source>
        <dbReference type="ARBA" id="ARBA00022723"/>
    </source>
</evidence>
<dbReference type="AlphaFoldDB" id="A0AA48KGT5"/>
<evidence type="ECO:0000256" key="2">
    <source>
        <dbReference type="ARBA" id="ARBA00006153"/>
    </source>
</evidence>
<feature type="binding site" evidence="7">
    <location>
        <position position="90"/>
    </location>
    <ligand>
        <name>Zn(2+)</name>
        <dbReference type="ChEBI" id="CHEBI:29105"/>
        <label>1</label>
    </ligand>
</feature>
<dbReference type="Proteomes" id="UP001337723">
    <property type="component" value="Chromosome"/>
</dbReference>
<protein>
    <submittedName>
        <fullName evidence="9">Zn-dependent hydrolase</fullName>
    </submittedName>
</protein>
<feature type="binding site" evidence="7">
    <location>
        <position position="90"/>
    </location>
    <ligand>
        <name>Zn(2+)</name>
        <dbReference type="ChEBI" id="CHEBI:29105"/>
        <label>2</label>
    </ligand>
</feature>
<dbReference type="SUPFAM" id="SSF55031">
    <property type="entry name" value="Bacterial exopeptidase dimerisation domain"/>
    <property type="match status" value="1"/>
</dbReference>
<feature type="binding site" evidence="7">
    <location>
        <position position="79"/>
    </location>
    <ligand>
        <name>Zn(2+)</name>
        <dbReference type="ChEBI" id="CHEBI:29105"/>
        <label>1</label>
    </ligand>
</feature>
<keyword evidence="6" id="KW-0464">Manganese</keyword>
<dbReference type="SUPFAM" id="SSF53187">
    <property type="entry name" value="Zn-dependent exopeptidases"/>
    <property type="match status" value="1"/>
</dbReference>
<reference evidence="9 10" key="1">
    <citation type="submission" date="2023-01" db="EMBL/GenBank/DDBJ databases">
        <title>Complete genome sequence of Roseicyclus marinus strain Dej080120_10.</title>
        <authorList>
            <person name="Ueki S."/>
            <person name="Maruyama F."/>
        </authorList>
    </citation>
    <scope>NUCLEOTIDE SEQUENCE [LARGE SCALE GENOMIC DNA]</scope>
    <source>
        <strain evidence="9 10">Dej080120_10</strain>
    </source>
</reference>
<dbReference type="Pfam" id="PF07687">
    <property type="entry name" value="M20_dimer"/>
    <property type="match status" value="1"/>
</dbReference>
<proteinExistence type="inferred from homology"/>
<evidence type="ECO:0000256" key="6">
    <source>
        <dbReference type="ARBA" id="ARBA00023211"/>
    </source>
</evidence>
<dbReference type="PANTHER" id="PTHR32494">
    <property type="entry name" value="ALLANTOATE DEIMINASE-RELATED"/>
    <property type="match status" value="1"/>
</dbReference>
<dbReference type="RefSeq" id="WP_338273345.1">
    <property type="nucleotide sequence ID" value="NZ_AP027266.1"/>
</dbReference>
<evidence type="ECO:0000313" key="9">
    <source>
        <dbReference type="EMBL" id="BDW83862.1"/>
    </source>
</evidence>